<dbReference type="PANTHER" id="PTHR47027:SF25">
    <property type="entry name" value="REVERSE TRANSCRIPTASE DOMAIN-CONTAINING PROTEIN"/>
    <property type="match status" value="1"/>
</dbReference>
<keyword evidence="4" id="KW-1185">Reference proteome</keyword>
<organism evidence="5">
    <name type="scientific">Schistosoma curassoni</name>
    <dbReference type="NCBI Taxonomy" id="6186"/>
    <lineage>
        <taxon>Eukaryota</taxon>
        <taxon>Metazoa</taxon>
        <taxon>Spiralia</taxon>
        <taxon>Lophotrochozoa</taxon>
        <taxon>Platyhelminthes</taxon>
        <taxon>Trematoda</taxon>
        <taxon>Digenea</taxon>
        <taxon>Strigeidida</taxon>
        <taxon>Schistosomatoidea</taxon>
        <taxon>Schistosomatidae</taxon>
        <taxon>Schistosoma</taxon>
    </lineage>
</organism>
<feature type="region of interest" description="Disordered" evidence="1">
    <location>
        <begin position="203"/>
        <end position="235"/>
    </location>
</feature>
<reference evidence="5" key="1">
    <citation type="submission" date="2016-06" db="UniProtKB">
        <authorList>
            <consortium name="WormBaseParasite"/>
        </authorList>
    </citation>
    <scope>IDENTIFICATION</scope>
</reference>
<evidence type="ECO:0000313" key="4">
    <source>
        <dbReference type="Proteomes" id="UP000279833"/>
    </source>
</evidence>
<dbReference type="Proteomes" id="UP000279833">
    <property type="component" value="Unassembled WGS sequence"/>
</dbReference>
<name>A0A183K9M1_9TREM</name>
<dbReference type="EMBL" id="UZAK01034588">
    <property type="protein sequence ID" value="VDP45698.1"/>
    <property type="molecule type" value="Genomic_DNA"/>
</dbReference>
<protein>
    <submittedName>
        <fullName evidence="5">DUF6451 domain-containing protein</fullName>
    </submittedName>
</protein>
<evidence type="ECO:0000313" key="3">
    <source>
        <dbReference type="EMBL" id="VDP45698.1"/>
    </source>
</evidence>
<evidence type="ECO:0000259" key="2">
    <source>
        <dbReference type="Pfam" id="PF20049"/>
    </source>
</evidence>
<dbReference type="Pfam" id="PF20049">
    <property type="entry name" value="DUF6451"/>
    <property type="match status" value="1"/>
</dbReference>
<sequence>MKLDDQDFADHLALLSQSQQQIQEKMTSVAAVLAAVGLNIHKGKSKILRYNTICTNRITHDREDLKDVKSFIYLTTIVNEHDGSDADVKARIDKASLACLHLKNIWNSKQLSTNSKVRIFNTNVKTVLPSNNITPNINFPICCLQVVDHHGNNNNNDNNNMTTNMMNIPMNNIEKQTLNDEIIESMYEKANDLLNRMKKRRKVLKNKQTKIQNDDDDCNQENQTPSRFSRDNPNSTAQFRLTREPETVQALTLQSE</sequence>
<feature type="compositionally biased region" description="Polar residues" evidence="1">
    <location>
        <begin position="224"/>
        <end position="235"/>
    </location>
</feature>
<reference evidence="3 4" key="2">
    <citation type="submission" date="2018-11" db="EMBL/GenBank/DDBJ databases">
        <authorList>
            <consortium name="Pathogen Informatics"/>
        </authorList>
    </citation>
    <scope>NUCLEOTIDE SEQUENCE [LARGE SCALE GENOMIC DNA]</scope>
    <source>
        <strain evidence="3">Dakar</strain>
        <strain evidence="4">Dakar, Senegal</strain>
    </source>
</reference>
<dbReference type="InterPro" id="IPR045609">
    <property type="entry name" value="DUF6451"/>
</dbReference>
<dbReference type="AlphaFoldDB" id="A0A183K9M1"/>
<feature type="domain" description="DUF6451" evidence="2">
    <location>
        <begin position="101"/>
        <end position="128"/>
    </location>
</feature>
<gene>
    <name evidence="3" type="ORF">SCUD_LOCUS11704</name>
</gene>
<dbReference type="PANTHER" id="PTHR47027">
    <property type="entry name" value="REVERSE TRANSCRIPTASE DOMAIN-CONTAINING PROTEIN"/>
    <property type="match status" value="1"/>
</dbReference>
<accession>A0A183K9M1</accession>
<dbReference type="WBParaSite" id="SCUD_0001170401-mRNA-1">
    <property type="protein sequence ID" value="SCUD_0001170401-mRNA-1"/>
    <property type="gene ID" value="SCUD_0001170401"/>
</dbReference>
<evidence type="ECO:0000256" key="1">
    <source>
        <dbReference type="SAM" id="MobiDB-lite"/>
    </source>
</evidence>
<evidence type="ECO:0000313" key="5">
    <source>
        <dbReference type="WBParaSite" id="SCUD_0001170401-mRNA-1"/>
    </source>
</evidence>
<proteinExistence type="predicted"/>